<comment type="caution">
    <text evidence="2">The sequence shown here is derived from an EMBL/GenBank/DDBJ whole genome shotgun (WGS) entry which is preliminary data.</text>
</comment>
<gene>
    <name evidence="2" type="ORF">FQA47_016426</name>
</gene>
<reference evidence="2" key="1">
    <citation type="journal article" name="BMC Genomics">
        <title>Long-read sequencing and de novo genome assembly of marine medaka (Oryzias melastigma).</title>
        <authorList>
            <person name="Liang P."/>
            <person name="Saqib H.S.A."/>
            <person name="Ni X."/>
            <person name="Shen Y."/>
        </authorList>
    </citation>
    <scope>NUCLEOTIDE SEQUENCE</scope>
    <source>
        <strain evidence="2">Bigg-433</strain>
    </source>
</reference>
<organism evidence="2 3">
    <name type="scientific">Oryzias melastigma</name>
    <name type="common">Marine medaka</name>
    <dbReference type="NCBI Taxonomy" id="30732"/>
    <lineage>
        <taxon>Eukaryota</taxon>
        <taxon>Metazoa</taxon>
        <taxon>Chordata</taxon>
        <taxon>Craniata</taxon>
        <taxon>Vertebrata</taxon>
        <taxon>Euteleostomi</taxon>
        <taxon>Actinopterygii</taxon>
        <taxon>Neopterygii</taxon>
        <taxon>Teleostei</taxon>
        <taxon>Neoteleostei</taxon>
        <taxon>Acanthomorphata</taxon>
        <taxon>Ovalentaria</taxon>
        <taxon>Atherinomorphae</taxon>
        <taxon>Beloniformes</taxon>
        <taxon>Adrianichthyidae</taxon>
        <taxon>Oryziinae</taxon>
        <taxon>Oryzias</taxon>
    </lineage>
</organism>
<dbReference type="EMBL" id="WKFB01000359">
    <property type="protein sequence ID" value="KAF6725503.1"/>
    <property type="molecule type" value="Genomic_DNA"/>
</dbReference>
<dbReference type="Proteomes" id="UP000646548">
    <property type="component" value="Unassembled WGS sequence"/>
</dbReference>
<evidence type="ECO:0000313" key="2">
    <source>
        <dbReference type="EMBL" id="KAF6725503.1"/>
    </source>
</evidence>
<evidence type="ECO:0000256" key="1">
    <source>
        <dbReference type="SAM" id="MobiDB-lite"/>
    </source>
</evidence>
<feature type="region of interest" description="Disordered" evidence="1">
    <location>
        <begin position="165"/>
        <end position="222"/>
    </location>
</feature>
<evidence type="ECO:0000313" key="3">
    <source>
        <dbReference type="Proteomes" id="UP000646548"/>
    </source>
</evidence>
<dbReference type="AlphaFoldDB" id="A0A834C4Z4"/>
<proteinExistence type="predicted"/>
<sequence length="222" mass="24299">MMLPPELEQQDAVLSATPALARQLQPKQRAVRLFSHFENSRHECITAPTSSQTITSLAILSFNSYAQHYLQHICTYARHQMHNELLHNPSALVQTWSNSGQSARIQHRRGTRTGEAAASVQSDERSLRSLYCGCPPRAGARRAPVEAVPQEKRPRMLSAAPLSASGMRIPSSANGGGSSVTFSGRRGVQTLAPKNKVSGKKERTAAHRVRKLKAPRATSKSE</sequence>
<accession>A0A834C4Z4</accession>
<name>A0A834C4Z4_ORYME</name>
<protein>
    <submittedName>
        <fullName evidence="2">Uncharacterized protein</fullName>
    </submittedName>
</protein>